<proteinExistence type="predicted"/>
<protein>
    <submittedName>
        <fullName evidence="1">Uncharacterized protein</fullName>
    </submittedName>
</protein>
<evidence type="ECO:0000313" key="1">
    <source>
        <dbReference type="EMBL" id="CUG37021.1"/>
    </source>
</evidence>
<organism evidence="1 2">
    <name type="scientific">Bodo saltans</name>
    <name type="common">Flagellated protozoan</name>
    <dbReference type="NCBI Taxonomy" id="75058"/>
    <lineage>
        <taxon>Eukaryota</taxon>
        <taxon>Discoba</taxon>
        <taxon>Euglenozoa</taxon>
        <taxon>Kinetoplastea</taxon>
        <taxon>Metakinetoplastina</taxon>
        <taxon>Eubodonida</taxon>
        <taxon>Bodonidae</taxon>
        <taxon>Bodo</taxon>
    </lineage>
</organism>
<name>A0A0S4J059_BODSA</name>
<dbReference type="Proteomes" id="UP000051952">
    <property type="component" value="Unassembled WGS sequence"/>
</dbReference>
<gene>
    <name evidence="1" type="ORF">BSAL_05290</name>
</gene>
<evidence type="ECO:0000313" key="2">
    <source>
        <dbReference type="Proteomes" id="UP000051952"/>
    </source>
</evidence>
<dbReference type="OMA" id="FLRTTEM"/>
<dbReference type="EMBL" id="CYKH01000770">
    <property type="protein sequence ID" value="CUG37021.1"/>
    <property type="molecule type" value="Genomic_DNA"/>
</dbReference>
<dbReference type="VEuPathDB" id="TriTrypDB:BSAL_05290"/>
<sequence>MASSSSLGRSFTGPSSQVLCVSKRLMGTAPSKGIREQPQVPDRLKDAVAYFGNNSQSNVIMEDTPYVPQEKRQNLLKEAMSMQQNMKSMTKMDRFRTAMSAVHELGPDDEGWRDVYLFARTTEHCTELVQIPSDKFPRGAKLWIELEFCEERRQPYFLKLPNGMVVLPVFSMEEYQDHYFSRLDIFEPVWFPVPRMGTRYESFCKMPFPVCALGAIQRHAALSTMAIPTSQFGVLVNPGQRSSKFLTYPELIYLATQKKHSFVANEGPEPFDRSLKRAFDTTSMPLERMSPQQVMEHIKSRPSIPQVALLELHLLLFSFQEVTEMYVKTVKRPAWKRLMGGPETMTQLDVIVSDTGNQRAWRGELQSVLQNWSFLKEFQTDVHIELLNKRPQPLDPSAMKLYDTHADGTFYRQHASVQKGALSLRQSLDFDAPLVDKDGKTVDTGPKLQGR</sequence>
<dbReference type="OrthoDB" id="276532at2759"/>
<dbReference type="AlphaFoldDB" id="A0A0S4J059"/>
<accession>A0A0S4J059</accession>
<reference evidence="2" key="1">
    <citation type="submission" date="2015-09" db="EMBL/GenBank/DDBJ databases">
        <authorList>
            <consortium name="Pathogen Informatics"/>
        </authorList>
    </citation>
    <scope>NUCLEOTIDE SEQUENCE [LARGE SCALE GENOMIC DNA]</scope>
    <source>
        <strain evidence="2">Lake Konstanz</strain>
    </source>
</reference>
<keyword evidence="2" id="KW-1185">Reference proteome</keyword>